<comment type="caution">
    <text evidence="2">The sequence shown here is derived from an EMBL/GenBank/DDBJ whole genome shotgun (WGS) entry which is preliminary data.</text>
</comment>
<keyword evidence="1" id="KW-0472">Membrane</keyword>
<name>A0A177BD30_9BILA</name>
<feature type="transmembrane region" description="Helical" evidence="1">
    <location>
        <begin position="103"/>
        <end position="125"/>
    </location>
</feature>
<keyword evidence="3" id="KW-1185">Reference proteome</keyword>
<evidence type="ECO:0000313" key="2">
    <source>
        <dbReference type="EMBL" id="OAF72110.1"/>
    </source>
</evidence>
<evidence type="ECO:0000256" key="1">
    <source>
        <dbReference type="SAM" id="Phobius"/>
    </source>
</evidence>
<reference evidence="2 3" key="1">
    <citation type="submission" date="2016-04" db="EMBL/GenBank/DDBJ databases">
        <title>The genome of Intoshia linei affirms orthonectids as highly simplified spiralians.</title>
        <authorList>
            <person name="Mikhailov K.V."/>
            <person name="Slusarev G.S."/>
            <person name="Nikitin M.A."/>
            <person name="Logacheva M.D."/>
            <person name="Penin A."/>
            <person name="Aleoshin V."/>
            <person name="Panchin Y.V."/>
        </authorList>
    </citation>
    <scope>NUCLEOTIDE SEQUENCE [LARGE SCALE GENOMIC DNA]</scope>
    <source>
        <strain evidence="2">Intl2013</strain>
        <tissue evidence="2">Whole animal</tissue>
    </source>
</reference>
<feature type="transmembrane region" description="Helical" evidence="1">
    <location>
        <begin position="131"/>
        <end position="150"/>
    </location>
</feature>
<dbReference type="EMBL" id="LWCA01000004">
    <property type="protein sequence ID" value="OAF72110.1"/>
    <property type="molecule type" value="Genomic_DNA"/>
</dbReference>
<sequence>MAGYNSVTINGLEAKIIGNFMKKMISICAIYLVKTPSDNVLTMHNDIYSNINTKYCITFNTLYLVGPSLYELISFIYAKYFNLVLVVLSILNDLPKFGIFDIVNYRLIFIFIQSAYSIFLNIFFAVTKVSIIPFVVYMASLFYVPIVMIYDIAGSIINTEYTNGRSLNNCFGSNQDIFLCVFKIPDVSDLKEIIKLEIVKFLKTLDIYIIYGVIVENKTFFKI</sequence>
<evidence type="ECO:0000313" key="3">
    <source>
        <dbReference type="Proteomes" id="UP000078046"/>
    </source>
</evidence>
<dbReference type="Proteomes" id="UP000078046">
    <property type="component" value="Unassembled WGS sequence"/>
</dbReference>
<feature type="transmembrane region" description="Helical" evidence="1">
    <location>
        <begin position="72"/>
        <end position="91"/>
    </location>
</feature>
<accession>A0A177BD30</accession>
<keyword evidence="1" id="KW-0812">Transmembrane</keyword>
<proteinExistence type="predicted"/>
<gene>
    <name evidence="2" type="ORF">A3Q56_00105</name>
</gene>
<dbReference type="AlphaFoldDB" id="A0A177BD30"/>
<organism evidence="2 3">
    <name type="scientific">Intoshia linei</name>
    <dbReference type="NCBI Taxonomy" id="1819745"/>
    <lineage>
        <taxon>Eukaryota</taxon>
        <taxon>Metazoa</taxon>
        <taxon>Spiralia</taxon>
        <taxon>Lophotrochozoa</taxon>
        <taxon>Mesozoa</taxon>
        <taxon>Orthonectida</taxon>
        <taxon>Rhopaluridae</taxon>
        <taxon>Intoshia</taxon>
    </lineage>
</organism>
<protein>
    <submittedName>
        <fullName evidence="2">Uncharacterized protein</fullName>
    </submittedName>
</protein>
<keyword evidence="1" id="KW-1133">Transmembrane helix</keyword>